<dbReference type="InterPro" id="IPR013103">
    <property type="entry name" value="RVT_2"/>
</dbReference>
<reference evidence="5 6" key="1">
    <citation type="submission" date="2018-09" db="EMBL/GenBank/DDBJ databases">
        <title>A high-quality reference genome of wild soybean provides a powerful tool to mine soybean genomes.</title>
        <authorList>
            <person name="Xie M."/>
            <person name="Chung C.Y.L."/>
            <person name="Li M.-W."/>
            <person name="Wong F.-L."/>
            <person name="Chan T.-F."/>
            <person name="Lam H.-M."/>
        </authorList>
    </citation>
    <scope>NUCLEOTIDE SEQUENCE [LARGE SCALE GENOMIC DNA]</scope>
    <source>
        <strain evidence="6">cv. W05</strain>
        <tissue evidence="5">Hypocotyl of etiolated seedlings</tissue>
    </source>
</reference>
<keyword evidence="1" id="KW-0472">Membrane</keyword>
<dbReference type="EMBL" id="QZWG01000013">
    <property type="protein sequence ID" value="RZB72393.1"/>
    <property type="molecule type" value="Genomic_DNA"/>
</dbReference>
<keyword evidence="5" id="KW-0808">Transferase</keyword>
<dbReference type="GO" id="GO:0005096">
    <property type="term" value="F:GTPase activator activity"/>
    <property type="evidence" value="ECO:0007669"/>
    <property type="project" value="TreeGrafter"/>
</dbReference>
<dbReference type="Proteomes" id="UP000289340">
    <property type="component" value="Chromosome 13"/>
</dbReference>
<feature type="domain" description="Rab-GAP TBC" evidence="2">
    <location>
        <begin position="283"/>
        <end position="338"/>
    </location>
</feature>
<dbReference type="InterPro" id="IPR050302">
    <property type="entry name" value="Rab_GAP_TBC_domain"/>
</dbReference>
<dbReference type="PANTHER" id="PTHR47219">
    <property type="entry name" value="RAB GTPASE-ACTIVATING PROTEIN 1-LIKE"/>
    <property type="match status" value="1"/>
</dbReference>
<proteinExistence type="predicted"/>
<dbReference type="GO" id="GO:0003887">
    <property type="term" value="F:DNA-directed DNA polymerase activity"/>
    <property type="evidence" value="ECO:0007669"/>
    <property type="project" value="UniProtKB-EC"/>
</dbReference>
<feature type="domain" description="Reverse transcriptase Ty1/copia-type" evidence="3">
    <location>
        <begin position="185"/>
        <end position="253"/>
    </location>
</feature>
<dbReference type="GO" id="GO:0031267">
    <property type="term" value="F:small GTPase binding"/>
    <property type="evidence" value="ECO:0007669"/>
    <property type="project" value="TreeGrafter"/>
</dbReference>
<protein>
    <submittedName>
        <fullName evidence="4">Retrovirus-related Pol polyprotein from transposon RE1 isoform A</fullName>
    </submittedName>
    <submittedName>
        <fullName evidence="5">Retrovirus-related Pol polyprotein from transposon RE1 isoform B</fullName>
        <ecNumber evidence="4 5">2.7.7.7</ecNumber>
    </submittedName>
</protein>
<evidence type="ECO:0000259" key="3">
    <source>
        <dbReference type="Pfam" id="PF07727"/>
    </source>
</evidence>
<dbReference type="InterPro" id="IPR000195">
    <property type="entry name" value="Rab-GAP-TBC_dom"/>
</dbReference>
<comment type="caution">
    <text evidence="5">The sequence shown here is derived from an EMBL/GenBank/DDBJ whole genome shotgun (WGS) entry which is preliminary data.</text>
</comment>
<gene>
    <name evidence="5" type="ORF">D0Y65_036609</name>
</gene>
<dbReference type="EC" id="2.7.7.7" evidence="4 5"/>
<dbReference type="InterPro" id="IPR035969">
    <property type="entry name" value="Rab-GAP_TBC_sf"/>
</dbReference>
<dbReference type="Gene3D" id="1.10.8.270">
    <property type="entry name" value="putative rabgap domain of human tbc1 domain family member 14 like domains"/>
    <property type="match status" value="1"/>
</dbReference>
<keyword evidence="6" id="KW-1185">Reference proteome</keyword>
<evidence type="ECO:0000256" key="1">
    <source>
        <dbReference type="SAM" id="Phobius"/>
    </source>
</evidence>
<dbReference type="AlphaFoldDB" id="A0A445HFD6"/>
<evidence type="ECO:0000313" key="4">
    <source>
        <dbReference type="EMBL" id="RZB72392.1"/>
    </source>
</evidence>
<dbReference type="InterPro" id="IPR043502">
    <property type="entry name" value="DNA/RNA_pol_sf"/>
</dbReference>
<name>A0A445HFD6_GLYSO</name>
<evidence type="ECO:0000259" key="2">
    <source>
        <dbReference type="Pfam" id="PF00566"/>
    </source>
</evidence>
<accession>A0A445HFD6</accession>
<organism evidence="5 6">
    <name type="scientific">Glycine soja</name>
    <name type="common">Wild soybean</name>
    <dbReference type="NCBI Taxonomy" id="3848"/>
    <lineage>
        <taxon>Eukaryota</taxon>
        <taxon>Viridiplantae</taxon>
        <taxon>Streptophyta</taxon>
        <taxon>Embryophyta</taxon>
        <taxon>Tracheophyta</taxon>
        <taxon>Spermatophyta</taxon>
        <taxon>Magnoliopsida</taxon>
        <taxon>eudicotyledons</taxon>
        <taxon>Gunneridae</taxon>
        <taxon>Pentapetalae</taxon>
        <taxon>rosids</taxon>
        <taxon>fabids</taxon>
        <taxon>Fabales</taxon>
        <taxon>Fabaceae</taxon>
        <taxon>Papilionoideae</taxon>
        <taxon>50 kb inversion clade</taxon>
        <taxon>NPAAA clade</taxon>
        <taxon>indigoferoid/millettioid clade</taxon>
        <taxon>Phaseoleae</taxon>
        <taxon>Glycine</taxon>
        <taxon>Glycine subgen. Soja</taxon>
    </lineage>
</organism>
<dbReference type="Pfam" id="PF00566">
    <property type="entry name" value="RabGAP-TBC"/>
    <property type="match status" value="1"/>
</dbReference>
<dbReference type="Pfam" id="PF07727">
    <property type="entry name" value="RVT_2"/>
    <property type="match status" value="1"/>
</dbReference>
<feature type="transmembrane region" description="Helical" evidence="1">
    <location>
        <begin position="272"/>
        <end position="294"/>
    </location>
</feature>
<dbReference type="EMBL" id="QZWG01000013">
    <property type="protein sequence ID" value="RZB72392.1"/>
    <property type="molecule type" value="Genomic_DNA"/>
</dbReference>
<sequence>MENNTQNILSDTEYKEYLQDKAAQQGFAVTAQSGLDKLKARAIKCIFLGYSRTQKDSFFSSVVLVLNLWKNPLLKRIVHHLLLQSFTLLRMNFHIQDGDRVMIDEMQALESNQTWALVPPPPGKSLVGCNWVFTIKLRKSQPPKFVAQGESSGFVCKLRKALYGLTQSPRAWFGRFGSVLQSFGMTHDDIVITRDDHRGIRDLKSHLFQHFQTKDLGQLKYFLGIEVAQSKTGIVICQRKYALDILKDTGMQNYADWAGSTSDRMSTSGYCILIGGISFLGGAMNFFAGLLLLLMPEENAFWAFAGIIDEYFAGYYTEDMIESQVDQLIFEELMRERFYQTDGNSLNVDSEVDSLPHLQEQVVSSAVCTSTFSSLFHSPLPAKRPIFVKNIEI</sequence>
<keyword evidence="5" id="KW-0548">Nucleotidyltransferase</keyword>
<dbReference type="PANTHER" id="PTHR47219:SF20">
    <property type="entry name" value="TBC1 DOMAIN FAMILY MEMBER 2B"/>
    <property type="match status" value="1"/>
</dbReference>
<keyword evidence="1" id="KW-1133">Transmembrane helix</keyword>
<dbReference type="SUPFAM" id="SSF47923">
    <property type="entry name" value="Ypt/Rab-GAP domain of gyp1p"/>
    <property type="match status" value="1"/>
</dbReference>
<keyword evidence="1" id="KW-0812">Transmembrane</keyword>
<evidence type="ECO:0000313" key="6">
    <source>
        <dbReference type="Proteomes" id="UP000289340"/>
    </source>
</evidence>
<evidence type="ECO:0000313" key="5">
    <source>
        <dbReference type="EMBL" id="RZB72393.1"/>
    </source>
</evidence>
<dbReference type="SUPFAM" id="SSF56672">
    <property type="entry name" value="DNA/RNA polymerases"/>
    <property type="match status" value="1"/>
</dbReference>